<sequence length="99" mass="10935">MSNTLAVRLSTLVTARMRTTFSTTMPAFAAAVIASLLPSLRPTLELSNRMLLSSSSDERDVRSDPSNDIRERLLSCRNDTPGSDCVNDELDIDRNGTFR</sequence>
<comment type="caution">
    <text evidence="1">The sequence shown here is derived from an EMBL/GenBank/DDBJ whole genome shotgun (WGS) entry which is preliminary data.</text>
</comment>
<organism evidence="1 2">
    <name type="scientific">Peronosclerospora sorghi</name>
    <dbReference type="NCBI Taxonomy" id="230839"/>
    <lineage>
        <taxon>Eukaryota</taxon>
        <taxon>Sar</taxon>
        <taxon>Stramenopiles</taxon>
        <taxon>Oomycota</taxon>
        <taxon>Peronosporomycetes</taxon>
        <taxon>Peronosporales</taxon>
        <taxon>Peronosporaceae</taxon>
        <taxon>Peronosclerospora</taxon>
    </lineage>
</organism>
<proteinExistence type="predicted"/>
<protein>
    <submittedName>
        <fullName evidence="1">Uncharacterized protein</fullName>
    </submittedName>
</protein>
<accession>A0ACC0WUX8</accession>
<keyword evidence="2" id="KW-1185">Reference proteome</keyword>
<evidence type="ECO:0000313" key="2">
    <source>
        <dbReference type="Proteomes" id="UP001163321"/>
    </source>
</evidence>
<dbReference type="EMBL" id="CM047580">
    <property type="protein sequence ID" value="KAI9921898.1"/>
    <property type="molecule type" value="Genomic_DNA"/>
</dbReference>
<dbReference type="Proteomes" id="UP001163321">
    <property type="component" value="Chromosome 1"/>
</dbReference>
<gene>
    <name evidence="1" type="ORF">PsorP6_000076</name>
</gene>
<evidence type="ECO:0000313" key="1">
    <source>
        <dbReference type="EMBL" id="KAI9921898.1"/>
    </source>
</evidence>
<reference evidence="1 2" key="1">
    <citation type="journal article" date="2022" name="bioRxiv">
        <title>The genome of the oomycete Peronosclerospora sorghi, a cosmopolitan pathogen of maize and sorghum, is inflated with dispersed pseudogenes.</title>
        <authorList>
            <person name="Fletcher K."/>
            <person name="Martin F."/>
            <person name="Isakeit T."/>
            <person name="Cavanaugh K."/>
            <person name="Magill C."/>
            <person name="Michelmore R."/>
        </authorList>
    </citation>
    <scope>NUCLEOTIDE SEQUENCE [LARGE SCALE GENOMIC DNA]</scope>
    <source>
        <strain evidence="1">P6</strain>
    </source>
</reference>
<name>A0ACC0WUX8_9STRA</name>